<gene>
    <name evidence="15" type="primary">LOC118412695</name>
</gene>
<dbReference type="PANTHER" id="PTHR32297:SF1">
    <property type="entry name" value="SODIUM CHANNEL MODIFIER 1"/>
    <property type="match status" value="1"/>
</dbReference>
<dbReference type="OMA" id="NGKYACT"/>
<dbReference type="InterPro" id="IPR031622">
    <property type="entry name" value="Znf-SCNM1"/>
</dbReference>
<dbReference type="Pfam" id="PF15803">
    <property type="entry name" value="zf-SCNM1"/>
    <property type="match status" value="1"/>
</dbReference>
<evidence type="ECO:0000259" key="13">
    <source>
        <dbReference type="Pfam" id="PF15805"/>
    </source>
</evidence>
<evidence type="ECO:0000256" key="7">
    <source>
        <dbReference type="ARBA" id="ARBA00022771"/>
    </source>
</evidence>
<dbReference type="InterPro" id="IPR031625">
    <property type="entry name" value="SCNM1_acidic"/>
</dbReference>
<dbReference type="Pfam" id="PF15805">
    <property type="entry name" value="SCNM1_acidic"/>
    <property type="match status" value="1"/>
</dbReference>
<evidence type="ECO:0000313" key="14">
    <source>
        <dbReference type="Proteomes" id="UP000001554"/>
    </source>
</evidence>
<keyword evidence="14" id="KW-1185">Reference proteome</keyword>
<evidence type="ECO:0000256" key="10">
    <source>
        <dbReference type="ARBA" id="ARBA00023242"/>
    </source>
</evidence>
<proteinExistence type="predicted"/>
<feature type="region of interest" description="Disordered" evidence="11">
    <location>
        <begin position="212"/>
        <end position="300"/>
    </location>
</feature>
<organism evidence="14 15">
    <name type="scientific">Branchiostoma floridae</name>
    <name type="common">Florida lancelet</name>
    <name type="synonym">Amphioxus</name>
    <dbReference type="NCBI Taxonomy" id="7739"/>
    <lineage>
        <taxon>Eukaryota</taxon>
        <taxon>Metazoa</taxon>
        <taxon>Chordata</taxon>
        <taxon>Cephalochordata</taxon>
        <taxon>Leptocardii</taxon>
        <taxon>Amphioxiformes</taxon>
        <taxon>Branchiostomatidae</taxon>
        <taxon>Branchiostoma</taxon>
    </lineage>
</organism>
<feature type="compositionally biased region" description="Acidic residues" evidence="11">
    <location>
        <begin position="284"/>
        <end position="300"/>
    </location>
</feature>
<evidence type="ECO:0000256" key="6">
    <source>
        <dbReference type="ARBA" id="ARBA00022728"/>
    </source>
</evidence>
<dbReference type="GeneID" id="118412695"/>
<feature type="compositionally biased region" description="Polar residues" evidence="11">
    <location>
        <begin position="175"/>
        <end position="186"/>
    </location>
</feature>
<reference evidence="14" key="1">
    <citation type="journal article" date="2020" name="Nat. Ecol. Evol.">
        <title>Deeply conserved synteny resolves early events in vertebrate evolution.</title>
        <authorList>
            <person name="Simakov O."/>
            <person name="Marletaz F."/>
            <person name="Yue J.X."/>
            <person name="O'Connell B."/>
            <person name="Jenkins J."/>
            <person name="Brandt A."/>
            <person name="Calef R."/>
            <person name="Tung C.H."/>
            <person name="Huang T.K."/>
            <person name="Schmutz J."/>
            <person name="Satoh N."/>
            <person name="Yu J.K."/>
            <person name="Putnam N.H."/>
            <person name="Green R.E."/>
            <person name="Rokhsar D.S."/>
        </authorList>
    </citation>
    <scope>NUCLEOTIDE SEQUENCE [LARGE SCALE GENOMIC DNA]</scope>
    <source>
        <strain evidence="14">S238N-H82</strain>
    </source>
</reference>
<dbReference type="RefSeq" id="XP_035671606.1">
    <property type="nucleotide sequence ID" value="XM_035815713.1"/>
</dbReference>
<dbReference type="InterPro" id="IPR033570">
    <property type="entry name" value="SCNM1"/>
</dbReference>
<comment type="subcellular location">
    <subcellularLocation>
        <location evidence="1">Nucleus speckle</location>
    </subcellularLocation>
    <subcellularLocation>
        <location evidence="2">Nucleus</location>
        <location evidence="2">Nucleoplasm</location>
    </subcellularLocation>
</comment>
<feature type="compositionally biased region" description="Basic and acidic residues" evidence="11">
    <location>
        <begin position="272"/>
        <end position="283"/>
    </location>
</feature>
<keyword evidence="4" id="KW-0507">mRNA processing</keyword>
<accession>A0A9J7KWM6</accession>
<dbReference type="GO" id="GO:0008380">
    <property type="term" value="P:RNA splicing"/>
    <property type="evidence" value="ECO:0000318"/>
    <property type="project" value="GO_Central"/>
</dbReference>
<dbReference type="OrthoDB" id="1924550at2759"/>
<name>A0A9J7KWM6_BRAFL</name>
<evidence type="ECO:0000256" key="4">
    <source>
        <dbReference type="ARBA" id="ARBA00022664"/>
    </source>
</evidence>
<evidence type="ECO:0000256" key="3">
    <source>
        <dbReference type="ARBA" id="ARBA00020620"/>
    </source>
</evidence>
<evidence type="ECO:0000256" key="1">
    <source>
        <dbReference type="ARBA" id="ARBA00004324"/>
    </source>
</evidence>
<keyword evidence="6" id="KW-0747">Spliceosome</keyword>
<keyword evidence="9" id="KW-0508">mRNA splicing</keyword>
<feature type="domain" description="Sodium channel modifier 1 acidic C-terminal" evidence="13">
    <location>
        <begin position="254"/>
        <end position="298"/>
    </location>
</feature>
<dbReference type="Proteomes" id="UP000001554">
    <property type="component" value="Chromosome 3"/>
</dbReference>
<evidence type="ECO:0000256" key="5">
    <source>
        <dbReference type="ARBA" id="ARBA00022723"/>
    </source>
</evidence>
<sequence length="300" mass="34511">MSFKREGDDRSQLNCLKKRRVTELLAGDIPDDEAVLMKNGRLACLVCSHKPVFDTIDMLTVHRGGKKHLNNQQKFYFKKQELADLILKRRQEQFLSAQDEEDPTPFLTQTRQITQHALLTAATPYNPCVKQGRKKEEDQAKGTETGFFQRSRESDEESFVVQPYKSKRGPVAPKQNESQNPTTSSNTDKESNPQHMLSITNLPTKEKLMKLHKESTKPKDPTKSWKEVQPKGTSRLVLQKKRKPVTEEGKPELSEERRKEIAHHLKLTSSGWKRDRGGQWVKDEDVEFDSDEEEPPPPPL</sequence>
<evidence type="ECO:0000313" key="15">
    <source>
        <dbReference type="RefSeq" id="XP_035671606.1"/>
    </source>
</evidence>
<dbReference type="GO" id="GO:0006397">
    <property type="term" value="P:mRNA processing"/>
    <property type="evidence" value="ECO:0007669"/>
    <property type="project" value="UniProtKB-KW"/>
</dbReference>
<keyword evidence="8" id="KW-0862">Zinc</keyword>
<keyword evidence="7" id="KW-0863">Zinc-finger</keyword>
<dbReference type="GO" id="GO:0016607">
    <property type="term" value="C:nuclear speck"/>
    <property type="evidence" value="ECO:0007669"/>
    <property type="project" value="UniProtKB-SubCell"/>
</dbReference>
<evidence type="ECO:0000256" key="11">
    <source>
        <dbReference type="SAM" id="MobiDB-lite"/>
    </source>
</evidence>
<protein>
    <recommendedName>
        <fullName evidence="3">Sodium channel modifier 1</fullName>
    </recommendedName>
</protein>
<dbReference type="PANTHER" id="PTHR32297">
    <property type="entry name" value="SODIUM CHANNEL MODIFIER 1"/>
    <property type="match status" value="1"/>
</dbReference>
<feature type="region of interest" description="Disordered" evidence="11">
    <location>
        <begin position="129"/>
        <end position="195"/>
    </location>
</feature>
<keyword evidence="10" id="KW-0539">Nucleus</keyword>
<keyword evidence="5" id="KW-0479">Metal-binding</keyword>
<evidence type="ECO:0000256" key="2">
    <source>
        <dbReference type="ARBA" id="ARBA00004642"/>
    </source>
</evidence>
<dbReference type="AlphaFoldDB" id="A0A9J7KWM6"/>
<dbReference type="GO" id="GO:0005681">
    <property type="term" value="C:spliceosomal complex"/>
    <property type="evidence" value="ECO:0007669"/>
    <property type="project" value="UniProtKB-KW"/>
</dbReference>
<feature type="domain" description="Sodium channel modifier 1 zinc-finger" evidence="12">
    <location>
        <begin position="44"/>
        <end position="69"/>
    </location>
</feature>
<evidence type="ECO:0000259" key="12">
    <source>
        <dbReference type="Pfam" id="PF15803"/>
    </source>
</evidence>
<feature type="compositionally biased region" description="Basic and acidic residues" evidence="11">
    <location>
        <begin position="212"/>
        <end position="229"/>
    </location>
</feature>
<evidence type="ECO:0000256" key="9">
    <source>
        <dbReference type="ARBA" id="ARBA00023187"/>
    </source>
</evidence>
<evidence type="ECO:0000256" key="8">
    <source>
        <dbReference type="ARBA" id="ARBA00022833"/>
    </source>
</evidence>
<reference evidence="15" key="2">
    <citation type="submission" date="2025-08" db="UniProtKB">
        <authorList>
            <consortium name="RefSeq"/>
        </authorList>
    </citation>
    <scope>IDENTIFICATION</scope>
    <source>
        <strain evidence="15">S238N-H82</strain>
        <tissue evidence="15">Testes</tissue>
    </source>
</reference>
<dbReference type="GO" id="GO:0008270">
    <property type="term" value="F:zinc ion binding"/>
    <property type="evidence" value="ECO:0007669"/>
    <property type="project" value="UniProtKB-KW"/>
</dbReference>
<dbReference type="KEGG" id="bfo:118412695"/>
<dbReference type="GO" id="GO:0005634">
    <property type="term" value="C:nucleus"/>
    <property type="evidence" value="ECO:0000318"/>
    <property type="project" value="GO_Central"/>
</dbReference>
<feature type="compositionally biased region" description="Basic and acidic residues" evidence="11">
    <location>
        <begin position="244"/>
        <end position="263"/>
    </location>
</feature>